<accession>A0A8E2LDB2</accession>
<sequence length="63" mass="7279">MTENADGNICIFLFELWNWNIKVGLNIQWEIPHNCGGTTKKVSEPNKKRKKPVKIKDEPNKKG</sequence>
<evidence type="ECO:0000313" key="3">
    <source>
        <dbReference type="Proteomes" id="UP000189761"/>
    </source>
</evidence>
<feature type="compositionally biased region" description="Basic and acidic residues" evidence="1">
    <location>
        <begin position="54"/>
        <end position="63"/>
    </location>
</feature>
<name>A0A8E2LDB2_9BACI</name>
<dbReference type="EMBL" id="MTLA01000234">
    <property type="protein sequence ID" value="OOP67073.1"/>
    <property type="molecule type" value="Genomic_DNA"/>
</dbReference>
<evidence type="ECO:0000313" key="2">
    <source>
        <dbReference type="EMBL" id="OOP67073.1"/>
    </source>
</evidence>
<feature type="region of interest" description="Disordered" evidence="1">
    <location>
        <begin position="35"/>
        <end position="63"/>
    </location>
</feature>
<proteinExistence type="predicted"/>
<organism evidence="2 3">
    <name type="scientific">Heyndrickxia oleronia</name>
    <dbReference type="NCBI Taxonomy" id="38875"/>
    <lineage>
        <taxon>Bacteria</taxon>
        <taxon>Bacillati</taxon>
        <taxon>Bacillota</taxon>
        <taxon>Bacilli</taxon>
        <taxon>Bacillales</taxon>
        <taxon>Bacillaceae</taxon>
        <taxon>Heyndrickxia</taxon>
    </lineage>
</organism>
<comment type="caution">
    <text evidence="2">The sequence shown here is derived from an EMBL/GenBank/DDBJ whole genome shotgun (WGS) entry which is preliminary data.</text>
</comment>
<reference evidence="2 3" key="1">
    <citation type="submission" date="2017-01" db="EMBL/GenBank/DDBJ databases">
        <title>Draft genome sequence of Bacillus oleronius.</title>
        <authorList>
            <person name="Allam M."/>
        </authorList>
    </citation>
    <scope>NUCLEOTIDE SEQUENCE [LARGE SCALE GENOMIC DNA]</scope>
    <source>
        <strain evidence="2 3">DSM 9356</strain>
    </source>
</reference>
<gene>
    <name evidence="2" type="ORF">BWZ43_17670</name>
</gene>
<keyword evidence="3" id="KW-1185">Reference proteome</keyword>
<dbReference type="AlphaFoldDB" id="A0A8E2LDB2"/>
<protein>
    <submittedName>
        <fullName evidence="2">Uncharacterized protein</fullName>
    </submittedName>
</protein>
<dbReference type="RefSeq" id="WP_078110831.1">
    <property type="nucleotide sequence ID" value="NZ_CP080028.1"/>
</dbReference>
<evidence type="ECO:0000256" key="1">
    <source>
        <dbReference type="SAM" id="MobiDB-lite"/>
    </source>
</evidence>
<dbReference type="Proteomes" id="UP000189761">
    <property type="component" value="Unassembled WGS sequence"/>
</dbReference>